<sequence length="232" mass="26305">VRVCLQITTTLEFSVKPICSRCSSITCPRYLSVTCSKNSPAKIMSSLFEAVISFSVLFWIITVNQVFCDDGGLLFEVSECEKTGRCPTRHGPITGRSVPIQVNNQINTLNNAKDSNLGMLFFNRGNENKNPLTKFTPKNLLQKYLLFNKNDVNNFIETRLRRKFDDGNSSKKDNSGKGQRPTMLGPRPGRGFWPATRFNDDLNILLNEIKPNPWIFISYHDKKTFDAINSKV</sequence>
<dbReference type="AlphaFoldDB" id="A0AAV7IT06"/>
<evidence type="ECO:0000256" key="2">
    <source>
        <dbReference type="SAM" id="Phobius"/>
    </source>
</evidence>
<feature type="transmembrane region" description="Helical" evidence="2">
    <location>
        <begin position="47"/>
        <end position="67"/>
    </location>
</feature>
<dbReference type="EMBL" id="JAHXZJ010000747">
    <property type="protein sequence ID" value="KAH0558245.1"/>
    <property type="molecule type" value="Genomic_DNA"/>
</dbReference>
<evidence type="ECO:0000256" key="1">
    <source>
        <dbReference type="SAM" id="MobiDB-lite"/>
    </source>
</evidence>
<keyword evidence="2" id="KW-0472">Membrane</keyword>
<keyword evidence="2" id="KW-1133">Transmembrane helix</keyword>
<keyword evidence="2" id="KW-0812">Transmembrane</keyword>
<name>A0AAV7IT06_COTGL</name>
<comment type="caution">
    <text evidence="3">The sequence shown here is derived from an EMBL/GenBank/DDBJ whole genome shotgun (WGS) entry which is preliminary data.</text>
</comment>
<evidence type="ECO:0000313" key="3">
    <source>
        <dbReference type="EMBL" id="KAH0558245.1"/>
    </source>
</evidence>
<reference evidence="3 4" key="1">
    <citation type="journal article" date="2021" name="J. Hered.">
        <title>A chromosome-level genome assembly of the parasitoid wasp, Cotesia glomerata (Hymenoptera: Braconidae).</title>
        <authorList>
            <person name="Pinto B.J."/>
            <person name="Weis J.J."/>
            <person name="Gamble T."/>
            <person name="Ode P.J."/>
            <person name="Paul R."/>
            <person name="Zaspel J.M."/>
        </authorList>
    </citation>
    <scope>NUCLEOTIDE SEQUENCE [LARGE SCALE GENOMIC DNA]</scope>
    <source>
        <strain evidence="3">CgM1</strain>
    </source>
</reference>
<feature type="region of interest" description="Disordered" evidence="1">
    <location>
        <begin position="165"/>
        <end position="191"/>
    </location>
</feature>
<feature type="non-terminal residue" evidence="3">
    <location>
        <position position="1"/>
    </location>
</feature>
<accession>A0AAV7IT06</accession>
<protein>
    <submittedName>
        <fullName evidence="3">Uncharacterized protein</fullName>
    </submittedName>
</protein>
<gene>
    <name evidence="3" type="ORF">KQX54_015160</name>
</gene>
<evidence type="ECO:0000313" key="4">
    <source>
        <dbReference type="Proteomes" id="UP000826195"/>
    </source>
</evidence>
<proteinExistence type="predicted"/>
<organism evidence="3 4">
    <name type="scientific">Cotesia glomerata</name>
    <name type="common">Lepidopteran parasitic wasp</name>
    <name type="synonym">Apanteles glomeratus</name>
    <dbReference type="NCBI Taxonomy" id="32391"/>
    <lineage>
        <taxon>Eukaryota</taxon>
        <taxon>Metazoa</taxon>
        <taxon>Ecdysozoa</taxon>
        <taxon>Arthropoda</taxon>
        <taxon>Hexapoda</taxon>
        <taxon>Insecta</taxon>
        <taxon>Pterygota</taxon>
        <taxon>Neoptera</taxon>
        <taxon>Endopterygota</taxon>
        <taxon>Hymenoptera</taxon>
        <taxon>Apocrita</taxon>
        <taxon>Ichneumonoidea</taxon>
        <taxon>Braconidae</taxon>
        <taxon>Microgastrinae</taxon>
        <taxon>Cotesia</taxon>
    </lineage>
</organism>
<feature type="compositionally biased region" description="Basic and acidic residues" evidence="1">
    <location>
        <begin position="165"/>
        <end position="175"/>
    </location>
</feature>
<keyword evidence="4" id="KW-1185">Reference proteome</keyword>
<dbReference type="Proteomes" id="UP000826195">
    <property type="component" value="Unassembled WGS sequence"/>
</dbReference>